<name>B8MJQ1_TALSN</name>
<dbReference type="GeneID" id="8103408"/>
<accession>B8MJQ1</accession>
<gene>
    <name evidence="1" type="ORF">TSTA_051870</name>
</gene>
<dbReference type="OMA" id="YYAQATI"/>
<organism evidence="1 2">
    <name type="scientific">Talaromyces stipitatus (strain ATCC 10500 / CBS 375.48 / QM 6759 / NRRL 1006)</name>
    <name type="common">Penicillium stipitatum</name>
    <dbReference type="NCBI Taxonomy" id="441959"/>
    <lineage>
        <taxon>Eukaryota</taxon>
        <taxon>Fungi</taxon>
        <taxon>Dikarya</taxon>
        <taxon>Ascomycota</taxon>
        <taxon>Pezizomycotina</taxon>
        <taxon>Eurotiomycetes</taxon>
        <taxon>Eurotiomycetidae</taxon>
        <taxon>Eurotiales</taxon>
        <taxon>Trichocomaceae</taxon>
        <taxon>Talaromyces</taxon>
        <taxon>Talaromyces sect. Talaromyces</taxon>
    </lineage>
</organism>
<dbReference type="HOGENOM" id="CLU_1788112_0_0_1"/>
<dbReference type="OrthoDB" id="3786303at2759"/>
<dbReference type="RefSeq" id="XP_002485703.1">
    <property type="nucleotide sequence ID" value="XM_002485658.1"/>
</dbReference>
<dbReference type="EMBL" id="EQ962657">
    <property type="protein sequence ID" value="EED15750.1"/>
    <property type="molecule type" value="Genomic_DNA"/>
</dbReference>
<evidence type="ECO:0000313" key="2">
    <source>
        <dbReference type="Proteomes" id="UP000001745"/>
    </source>
</evidence>
<dbReference type="STRING" id="441959.B8MJQ1"/>
<evidence type="ECO:0008006" key="3">
    <source>
        <dbReference type="Google" id="ProtNLM"/>
    </source>
</evidence>
<protein>
    <recommendedName>
        <fullName evidence="3">Peptidase A2 domain-containing protein</fullName>
    </recommendedName>
</protein>
<keyword evidence="2" id="KW-1185">Reference proteome</keyword>
<dbReference type="PhylomeDB" id="B8MJQ1"/>
<proteinExistence type="predicted"/>
<reference evidence="2" key="1">
    <citation type="journal article" date="2015" name="Genome Announc.">
        <title>Genome sequence of the AIDS-associated pathogen Penicillium marneffei (ATCC18224) and its near taxonomic relative Talaromyces stipitatus (ATCC10500).</title>
        <authorList>
            <person name="Nierman W.C."/>
            <person name="Fedorova-Abrams N.D."/>
            <person name="Andrianopoulos A."/>
        </authorList>
    </citation>
    <scope>NUCLEOTIDE SEQUENCE [LARGE SCALE GENOMIC DNA]</scope>
    <source>
        <strain evidence="2">ATCC 10500 / CBS 375.48 / QM 6759 / NRRL 1006</strain>
    </source>
</reference>
<dbReference type="AlphaFoldDB" id="B8MJQ1"/>
<sequence>MGLLIDTGAAEILTAGYAQYLAYRKVAKNITIDTLTTRAASIRFSAGEPLQSLDSIDIKTPISTVQFHIVKAMTPFLLCIKDLDHLKVYYNNTKNLLVRNEPPLTKTNAFSQPPNYVIYTADLDILLLDNYIKPYYAQATIRIPK</sequence>
<dbReference type="InParanoid" id="B8MJQ1"/>
<evidence type="ECO:0000313" key="1">
    <source>
        <dbReference type="EMBL" id="EED15750.1"/>
    </source>
</evidence>
<dbReference type="Proteomes" id="UP000001745">
    <property type="component" value="Unassembled WGS sequence"/>
</dbReference>
<dbReference type="VEuPathDB" id="FungiDB:TSTA_051870"/>